<dbReference type="RefSeq" id="WP_336880192.1">
    <property type="nucleotide sequence ID" value="NZ_JBBBPA010000084.1"/>
</dbReference>
<organism evidence="1 2">
    <name type="scientific">Pectobacterium parvum</name>
    <dbReference type="NCBI Taxonomy" id="2778550"/>
    <lineage>
        <taxon>Bacteria</taxon>
        <taxon>Pseudomonadati</taxon>
        <taxon>Pseudomonadota</taxon>
        <taxon>Gammaproteobacteria</taxon>
        <taxon>Enterobacterales</taxon>
        <taxon>Pectobacteriaceae</taxon>
        <taxon>Pectobacterium</taxon>
    </lineage>
</organism>
<protein>
    <submittedName>
        <fullName evidence="1">Uncharacterized protein</fullName>
    </submittedName>
</protein>
<sequence length="666" mass="75416">MIESLQHADKKNDFTILDYTIQLPLKKGCCVKSVKRMENVLQIETLKNNKTRIHYLDPKHISICNLRARHLSHKPPQGFSSHFGNDPHEKYHAGQPFSSDRKGNFSSKHIPLFPSTVDNFRFHLKSGKENIYQGNKGRATIDFIKGVDLGINGIITTTSGIAKNTKLRQSCRNVKDKNEILSYMQARTNSSSNVLTDILGKRGQLDLGDSLIEVTKNLKTRDEITLQSIDRISGFFGIAAGGIPFSPGWFAGVLGEFSDTHHFLLSKKKDGNISIAFSNKTKSGVIGLAGTGQGLEKAFLNAGLVDYMTVLPAEANFILAMNRNHIHNFTFSLSPENFEIFAKQFNIKNKNSSLNEFIFNNSELKSIKEKNLVAMLEAKSELRLQYGRMINENTYMVMPRTALGARAAINLLKINSTTESVINENNNLTQYSSIDIDGLVPECDVFREAKIMPIPMVQGNELWCFPLPLPEKSVALKSYRPALGVKICKKKPNRDIPPLNDKTGKYKKNDTDSNYRASCFLRDFEKIPLIMKEKKDGSMNKLNRLGEEGKKHDIMNEFIMELGRIKKAMTSQERTSLNKNCKINVISHYERVSSLTEEKTYRLRKIEIRRIGSFYHENATVPLSIISFSSKNGVLYNEFLGEIDFLYKNSTDTELSGFEKRLQFLY</sequence>
<name>A0ABW8G3H8_9GAMM</name>
<comment type="caution">
    <text evidence="1">The sequence shown here is derived from an EMBL/GenBank/DDBJ whole genome shotgun (WGS) entry which is preliminary data.</text>
</comment>
<evidence type="ECO:0000313" key="2">
    <source>
        <dbReference type="Proteomes" id="UP001617714"/>
    </source>
</evidence>
<reference evidence="1 2" key="1">
    <citation type="submission" date="2024-10" db="EMBL/GenBank/DDBJ databases">
        <authorList>
            <person name="Lu C.-H."/>
        </authorList>
    </citation>
    <scope>NUCLEOTIDE SEQUENCE [LARGE SCALE GENOMIC DNA]</scope>
    <source>
        <strain evidence="1 2">22QBSP01-2</strain>
    </source>
</reference>
<dbReference type="Proteomes" id="UP001617714">
    <property type="component" value="Unassembled WGS sequence"/>
</dbReference>
<dbReference type="EMBL" id="JBIXKD010000027">
    <property type="protein sequence ID" value="MFJ5323516.1"/>
    <property type="molecule type" value="Genomic_DNA"/>
</dbReference>
<proteinExistence type="predicted"/>
<gene>
    <name evidence="1" type="ORF">ACIPSN_19615</name>
</gene>
<evidence type="ECO:0000313" key="1">
    <source>
        <dbReference type="EMBL" id="MFJ5323516.1"/>
    </source>
</evidence>
<accession>A0ABW8G3H8</accession>
<keyword evidence="2" id="KW-1185">Reference proteome</keyword>